<feature type="transmembrane region" description="Helical" evidence="5">
    <location>
        <begin position="153"/>
        <end position="170"/>
    </location>
</feature>
<sequence>MGLISGIGLIVGTMIGSGIFVSPGAVLRDSQSVATSLIIWAACGLLSLLGSLAYCELGTLIPKSGAEYIYFREAFTPSIEGKSKGIKDTLKLFFGPLPAFLFGWVSVLLLRPSSFAIISLSFASYVVTPLLTAVNACSSEADYNFNKELAEKLIAAACILLISFINCYSVDLATKVQNFFTAAKLVAVAIIFGGGIYSMANGNLEYLSTGFESIDPDQPAITFSNVATAFYSGLWAYDGWNNLNFATEELINPNVNLPRSIIIGLPLVTASYVLVNVAYLAVLSPTEIITSPA</sequence>
<evidence type="ECO:0000256" key="2">
    <source>
        <dbReference type="ARBA" id="ARBA00022692"/>
    </source>
</evidence>
<keyword evidence="3 5" id="KW-1133">Transmembrane helix</keyword>
<gene>
    <name evidence="6" type="ORF">QYM36_001697</name>
</gene>
<evidence type="ECO:0000256" key="1">
    <source>
        <dbReference type="ARBA" id="ARBA00004141"/>
    </source>
</evidence>
<feature type="transmembrane region" description="Helical" evidence="5">
    <location>
        <begin position="6"/>
        <end position="26"/>
    </location>
</feature>
<reference evidence="6" key="1">
    <citation type="submission" date="2023-07" db="EMBL/GenBank/DDBJ databases">
        <title>Chromosome-level genome assembly of Artemia franciscana.</title>
        <authorList>
            <person name="Jo E."/>
        </authorList>
    </citation>
    <scope>NUCLEOTIDE SEQUENCE</scope>
    <source>
        <tissue evidence="6">Whole body</tissue>
    </source>
</reference>
<feature type="transmembrane region" description="Helical" evidence="5">
    <location>
        <begin position="115"/>
        <end position="133"/>
    </location>
</feature>
<dbReference type="Pfam" id="PF13520">
    <property type="entry name" value="AA_permease_2"/>
    <property type="match status" value="1"/>
</dbReference>
<comment type="subcellular location">
    <subcellularLocation>
        <location evidence="1">Membrane</location>
        <topology evidence="1">Multi-pass membrane protein</topology>
    </subcellularLocation>
</comment>
<evidence type="ECO:0000256" key="5">
    <source>
        <dbReference type="SAM" id="Phobius"/>
    </source>
</evidence>
<dbReference type="GO" id="GO:0015179">
    <property type="term" value="F:L-amino acid transmembrane transporter activity"/>
    <property type="evidence" value="ECO:0007669"/>
    <property type="project" value="TreeGrafter"/>
</dbReference>
<feature type="transmembrane region" description="Helical" evidence="5">
    <location>
        <begin position="261"/>
        <end position="282"/>
    </location>
</feature>
<dbReference type="PANTHER" id="PTHR11785:SF512">
    <property type="entry name" value="SOBREMESA, ISOFORM B"/>
    <property type="match status" value="1"/>
</dbReference>
<evidence type="ECO:0000313" key="7">
    <source>
        <dbReference type="Proteomes" id="UP001187531"/>
    </source>
</evidence>
<feature type="transmembrane region" description="Helical" evidence="5">
    <location>
        <begin position="182"/>
        <end position="200"/>
    </location>
</feature>
<dbReference type="AlphaFoldDB" id="A0AA88I9Z0"/>
<evidence type="ECO:0000256" key="3">
    <source>
        <dbReference type="ARBA" id="ARBA00022989"/>
    </source>
</evidence>
<dbReference type="EMBL" id="JAVRJZ010000003">
    <property type="protein sequence ID" value="KAK2725333.1"/>
    <property type="molecule type" value="Genomic_DNA"/>
</dbReference>
<dbReference type="Proteomes" id="UP001187531">
    <property type="component" value="Unassembled WGS sequence"/>
</dbReference>
<evidence type="ECO:0000256" key="4">
    <source>
        <dbReference type="ARBA" id="ARBA00023136"/>
    </source>
</evidence>
<accession>A0AA88I9Z0</accession>
<dbReference type="InterPro" id="IPR002293">
    <property type="entry name" value="AA/rel_permease1"/>
</dbReference>
<dbReference type="InterPro" id="IPR050598">
    <property type="entry name" value="AminoAcid_Transporter"/>
</dbReference>
<dbReference type="GO" id="GO:0016020">
    <property type="term" value="C:membrane"/>
    <property type="evidence" value="ECO:0007669"/>
    <property type="project" value="UniProtKB-SubCell"/>
</dbReference>
<dbReference type="Gene3D" id="1.20.1740.10">
    <property type="entry name" value="Amino acid/polyamine transporter I"/>
    <property type="match status" value="1"/>
</dbReference>
<proteinExistence type="predicted"/>
<protein>
    <submittedName>
        <fullName evidence="6">Uncharacterized protein</fullName>
    </submittedName>
</protein>
<name>A0AA88I9Z0_ARTSF</name>
<organism evidence="6 7">
    <name type="scientific">Artemia franciscana</name>
    <name type="common">Brine shrimp</name>
    <name type="synonym">Artemia sanfranciscana</name>
    <dbReference type="NCBI Taxonomy" id="6661"/>
    <lineage>
        <taxon>Eukaryota</taxon>
        <taxon>Metazoa</taxon>
        <taxon>Ecdysozoa</taxon>
        <taxon>Arthropoda</taxon>
        <taxon>Crustacea</taxon>
        <taxon>Branchiopoda</taxon>
        <taxon>Anostraca</taxon>
        <taxon>Artemiidae</taxon>
        <taxon>Artemia</taxon>
    </lineage>
</organism>
<feature type="transmembrane region" description="Helical" evidence="5">
    <location>
        <begin position="92"/>
        <end position="110"/>
    </location>
</feature>
<dbReference type="PANTHER" id="PTHR11785">
    <property type="entry name" value="AMINO ACID TRANSPORTER"/>
    <property type="match status" value="1"/>
</dbReference>
<keyword evidence="7" id="KW-1185">Reference proteome</keyword>
<feature type="non-terminal residue" evidence="6">
    <location>
        <position position="1"/>
    </location>
</feature>
<keyword evidence="4 5" id="KW-0472">Membrane</keyword>
<evidence type="ECO:0000313" key="6">
    <source>
        <dbReference type="EMBL" id="KAK2725333.1"/>
    </source>
</evidence>
<keyword evidence="2 5" id="KW-0812">Transmembrane</keyword>
<feature type="transmembrane region" description="Helical" evidence="5">
    <location>
        <begin position="33"/>
        <end position="54"/>
    </location>
</feature>
<comment type="caution">
    <text evidence="6">The sequence shown here is derived from an EMBL/GenBank/DDBJ whole genome shotgun (WGS) entry which is preliminary data.</text>
</comment>